<dbReference type="EMBL" id="CP007151">
    <property type="protein sequence ID" value="AHI28519.1"/>
    <property type="molecule type" value="Genomic_DNA"/>
</dbReference>
<organism evidence="1 2">
    <name type="scientific">Marinobacter similis</name>
    <dbReference type="NCBI Taxonomy" id="1420916"/>
    <lineage>
        <taxon>Bacteria</taxon>
        <taxon>Pseudomonadati</taxon>
        <taxon>Pseudomonadota</taxon>
        <taxon>Gammaproteobacteria</taxon>
        <taxon>Pseudomonadales</taxon>
        <taxon>Marinobacteraceae</taxon>
        <taxon>Marinobacter</taxon>
    </lineage>
</organism>
<protein>
    <recommendedName>
        <fullName evidence="3">SprT-like domain-containing protein</fullName>
    </recommendedName>
</protein>
<sequence>MTRNQARQLGQLMCDTTYDILWQPATGWLTDRLPGSSLQCRVGAGQATYHRFDPQRKQHLITYGVRMVEAKQQPDTAHGWLSSREIRKRGYFDGQLSPLNLLAHTCCHEFAHLLQQNAGKRFRGSVHNRHFYEILDELHACGGAGAVRRSLAIRAADRGMALSTDPFELPDPVVARKHWQVGEVVSFGAGTREIQGRIRRVNRKTCTIEGTGRSVGLRYRVPLPLLRKAG</sequence>
<dbReference type="AlphaFoldDB" id="W5YI48"/>
<evidence type="ECO:0000313" key="1">
    <source>
        <dbReference type="EMBL" id="AHI28519.1"/>
    </source>
</evidence>
<name>W5YI48_9GAMM</name>
<dbReference type="HOGENOM" id="CLU_109782_0_0_6"/>
<reference evidence="1 2" key="1">
    <citation type="journal article" date="2014" name="Genome Announc.">
        <title>Draft Genome Sequences of Marinobacter similis A3d10T and Marinobacter salarius R9SW1T.</title>
        <authorList>
            <person name="Ivanova E.P."/>
            <person name="Ng H.J."/>
            <person name="Webb H.K."/>
            <person name="Feng G."/>
            <person name="Oshima K."/>
            <person name="Hattori M."/>
            <person name="Ohkuma M."/>
            <person name="Sergeev A.F."/>
            <person name="Mikhailov V.V."/>
            <person name="Crawford R.J."/>
            <person name="Sawabe T."/>
        </authorList>
    </citation>
    <scope>NUCLEOTIDE SEQUENCE [LARGE SCALE GENOMIC DNA]</scope>
    <source>
        <strain evidence="1 2">A3d10</strain>
    </source>
</reference>
<dbReference type="OrthoDB" id="6357569at2"/>
<proteinExistence type="predicted"/>
<dbReference type="Proteomes" id="UP000061489">
    <property type="component" value="Chromosome"/>
</dbReference>
<gene>
    <name evidence="1" type="ORF">AU14_07575</name>
</gene>
<evidence type="ECO:0000313" key="2">
    <source>
        <dbReference type="Proteomes" id="UP000061489"/>
    </source>
</evidence>
<keyword evidence="2" id="KW-1185">Reference proteome</keyword>
<dbReference type="KEGG" id="msx:AU14_07575"/>
<evidence type="ECO:0008006" key="3">
    <source>
        <dbReference type="Google" id="ProtNLM"/>
    </source>
</evidence>
<accession>W5YI48</accession>